<dbReference type="InterPro" id="IPR041698">
    <property type="entry name" value="Methyltransf_25"/>
</dbReference>
<evidence type="ECO:0000256" key="2">
    <source>
        <dbReference type="ARBA" id="ARBA00022679"/>
    </source>
</evidence>
<name>A0ABT5C8F6_9BACT</name>
<gene>
    <name evidence="5" type="ORF">POL72_33280</name>
</gene>
<dbReference type="RefSeq" id="WP_272100762.1">
    <property type="nucleotide sequence ID" value="NZ_JAQNDK010000004.1"/>
</dbReference>
<dbReference type="PANTHER" id="PTHR43464">
    <property type="entry name" value="METHYLTRANSFERASE"/>
    <property type="match status" value="1"/>
</dbReference>
<keyword evidence="2" id="KW-0808">Transferase</keyword>
<dbReference type="InterPro" id="IPR029063">
    <property type="entry name" value="SAM-dependent_MTases_sf"/>
</dbReference>
<accession>A0ABT5C8F6</accession>
<comment type="caution">
    <text evidence="5">The sequence shown here is derived from an EMBL/GenBank/DDBJ whole genome shotgun (WGS) entry which is preliminary data.</text>
</comment>
<evidence type="ECO:0000256" key="3">
    <source>
        <dbReference type="ARBA" id="ARBA00022691"/>
    </source>
</evidence>
<feature type="domain" description="Methyltransferase" evidence="4">
    <location>
        <begin position="41"/>
        <end position="135"/>
    </location>
</feature>
<evidence type="ECO:0000259" key="4">
    <source>
        <dbReference type="Pfam" id="PF13649"/>
    </source>
</evidence>
<dbReference type="Proteomes" id="UP001217485">
    <property type="component" value="Unassembled WGS sequence"/>
</dbReference>
<dbReference type="PANTHER" id="PTHR43464:SF19">
    <property type="entry name" value="UBIQUINONE BIOSYNTHESIS O-METHYLTRANSFERASE, MITOCHONDRIAL"/>
    <property type="match status" value="1"/>
</dbReference>
<dbReference type="EMBL" id="JAQNDK010000004">
    <property type="protein sequence ID" value="MDC0682647.1"/>
    <property type="molecule type" value="Genomic_DNA"/>
</dbReference>
<evidence type="ECO:0000256" key="1">
    <source>
        <dbReference type="ARBA" id="ARBA00022603"/>
    </source>
</evidence>
<reference evidence="5 6" key="1">
    <citation type="submission" date="2023-01" db="EMBL/GenBank/DDBJ databases">
        <title>Minimal conservation of predation-associated metabolite biosynthetic gene clusters underscores biosynthetic potential of Myxococcota including descriptions for ten novel species: Archangium lansinium sp. nov., Myxococcus landrumus sp. nov., Nannocystis bai.</title>
        <authorList>
            <person name="Ahearne A."/>
            <person name="Stevens C."/>
            <person name="Dowd S."/>
        </authorList>
    </citation>
    <scope>NUCLEOTIDE SEQUENCE [LARGE SCALE GENOMIC DNA]</scope>
    <source>
        <strain evidence="5 6">WIWO2</strain>
    </source>
</reference>
<evidence type="ECO:0000313" key="6">
    <source>
        <dbReference type="Proteomes" id="UP001217485"/>
    </source>
</evidence>
<dbReference type="SUPFAM" id="SSF53335">
    <property type="entry name" value="S-adenosyl-L-methionine-dependent methyltransferases"/>
    <property type="match status" value="1"/>
</dbReference>
<dbReference type="GO" id="GO:0032259">
    <property type="term" value="P:methylation"/>
    <property type="evidence" value="ECO:0007669"/>
    <property type="project" value="UniProtKB-KW"/>
</dbReference>
<keyword evidence="3" id="KW-0949">S-adenosyl-L-methionine</keyword>
<keyword evidence="6" id="KW-1185">Reference proteome</keyword>
<evidence type="ECO:0000313" key="5">
    <source>
        <dbReference type="EMBL" id="MDC0682647.1"/>
    </source>
</evidence>
<keyword evidence="1 5" id="KW-0489">Methyltransferase</keyword>
<proteinExistence type="predicted"/>
<dbReference type="CDD" id="cd02440">
    <property type="entry name" value="AdoMet_MTases"/>
    <property type="match status" value="1"/>
</dbReference>
<organism evidence="5 6">
    <name type="scientific">Sorangium atrum</name>
    <dbReference type="NCBI Taxonomy" id="2995308"/>
    <lineage>
        <taxon>Bacteria</taxon>
        <taxon>Pseudomonadati</taxon>
        <taxon>Myxococcota</taxon>
        <taxon>Polyangia</taxon>
        <taxon>Polyangiales</taxon>
        <taxon>Polyangiaceae</taxon>
        <taxon>Sorangium</taxon>
    </lineage>
</organism>
<dbReference type="Pfam" id="PF13649">
    <property type="entry name" value="Methyltransf_25"/>
    <property type="match status" value="1"/>
</dbReference>
<protein>
    <submittedName>
        <fullName evidence="5">Class I SAM-dependent methyltransferase</fullName>
    </submittedName>
</protein>
<dbReference type="Gene3D" id="3.40.50.150">
    <property type="entry name" value="Vaccinia Virus protein VP39"/>
    <property type="match status" value="1"/>
</dbReference>
<dbReference type="GO" id="GO:0008168">
    <property type="term" value="F:methyltransferase activity"/>
    <property type="evidence" value="ECO:0007669"/>
    <property type="project" value="UniProtKB-KW"/>
</dbReference>
<sequence length="189" mass="20673">MSSTTSAYFDRAYRRPLTLWGDIRIPPEIAALVRRGAPNGVLDLGCGVGRFSRYVAQQGLRVTGVDFSPVAIAKARARVAADEVRPDFLVGDVTKLDALTGPFDLSFDVGCFHCLDATQQGLYVSEISRLLAPGGTHLIWALDAAPAGIPLDAAAVETTFAPRFELRDAKASRRRLLRSHWYWLVRSAE</sequence>